<dbReference type="AlphaFoldDB" id="A0A135TTX5"/>
<accession>A0A135TTX5</accession>
<protein>
    <submittedName>
        <fullName evidence="2">Uncharacterized protein</fullName>
    </submittedName>
</protein>
<evidence type="ECO:0000313" key="2">
    <source>
        <dbReference type="EMBL" id="KXH51579.1"/>
    </source>
</evidence>
<name>A0A135TTX5_9PEZI</name>
<sequence>MMLLLHLPLTIPLLRHITTTPILPHPHIPIPIPNLTAAPAPTPTPTPPITALTLTPAPTATPPLPNKPQRLLQHQKIPLQHLGPILHIPQLFHSPRRVPRELGQLIILLAQRLRRPRDVALLLVERCRVGVQHPRAGL</sequence>
<reference evidence="2 3" key="1">
    <citation type="submission" date="2014-02" db="EMBL/GenBank/DDBJ databases">
        <title>The genome sequence of Colletotrichum salicis CBS 607.94.</title>
        <authorList>
            <person name="Baroncelli R."/>
            <person name="Thon M.R."/>
        </authorList>
    </citation>
    <scope>NUCLEOTIDE SEQUENCE [LARGE SCALE GENOMIC DNA]</scope>
    <source>
        <strain evidence="2 3">CBS 607.94</strain>
    </source>
</reference>
<evidence type="ECO:0000256" key="1">
    <source>
        <dbReference type="SAM" id="SignalP"/>
    </source>
</evidence>
<keyword evidence="3" id="KW-1185">Reference proteome</keyword>
<gene>
    <name evidence="2" type="ORF">CSAL01_03395</name>
</gene>
<feature type="signal peptide" evidence="1">
    <location>
        <begin position="1"/>
        <end position="19"/>
    </location>
</feature>
<feature type="chain" id="PRO_5007804227" evidence="1">
    <location>
        <begin position="20"/>
        <end position="138"/>
    </location>
</feature>
<dbReference type="Proteomes" id="UP000070121">
    <property type="component" value="Unassembled WGS sequence"/>
</dbReference>
<comment type="caution">
    <text evidence="2">The sequence shown here is derived from an EMBL/GenBank/DDBJ whole genome shotgun (WGS) entry which is preliminary data.</text>
</comment>
<organism evidence="2 3">
    <name type="scientific">Colletotrichum salicis</name>
    <dbReference type="NCBI Taxonomy" id="1209931"/>
    <lineage>
        <taxon>Eukaryota</taxon>
        <taxon>Fungi</taxon>
        <taxon>Dikarya</taxon>
        <taxon>Ascomycota</taxon>
        <taxon>Pezizomycotina</taxon>
        <taxon>Sordariomycetes</taxon>
        <taxon>Hypocreomycetidae</taxon>
        <taxon>Glomerellales</taxon>
        <taxon>Glomerellaceae</taxon>
        <taxon>Colletotrichum</taxon>
        <taxon>Colletotrichum acutatum species complex</taxon>
    </lineage>
</organism>
<proteinExistence type="predicted"/>
<keyword evidence="1" id="KW-0732">Signal</keyword>
<dbReference type="EMBL" id="JFFI01001879">
    <property type="protein sequence ID" value="KXH51579.1"/>
    <property type="molecule type" value="Genomic_DNA"/>
</dbReference>
<evidence type="ECO:0000313" key="3">
    <source>
        <dbReference type="Proteomes" id="UP000070121"/>
    </source>
</evidence>